<organism evidence="1 2">
    <name type="scientific">Peredibacter starrii</name>
    <dbReference type="NCBI Taxonomy" id="28202"/>
    <lineage>
        <taxon>Bacteria</taxon>
        <taxon>Pseudomonadati</taxon>
        <taxon>Bdellovibrionota</taxon>
        <taxon>Bacteriovoracia</taxon>
        <taxon>Bacteriovoracales</taxon>
        <taxon>Bacteriovoracaceae</taxon>
        <taxon>Peredibacter</taxon>
    </lineage>
</organism>
<dbReference type="AlphaFoldDB" id="A0AAX4HP84"/>
<name>A0AAX4HP84_9BACT</name>
<evidence type="ECO:0008006" key="3">
    <source>
        <dbReference type="Google" id="ProtNLM"/>
    </source>
</evidence>
<accession>A0AAX4HP84</accession>
<reference evidence="1 2" key="1">
    <citation type="submission" date="2023-11" db="EMBL/GenBank/DDBJ databases">
        <title>Peredibacter starrii A3.12.</title>
        <authorList>
            <person name="Mitchell R.J."/>
        </authorList>
    </citation>
    <scope>NUCLEOTIDE SEQUENCE [LARGE SCALE GENOMIC DNA]</scope>
    <source>
        <strain evidence="1 2">A3.12</strain>
    </source>
</reference>
<dbReference type="EMBL" id="CP139487">
    <property type="protein sequence ID" value="WPU65059.1"/>
    <property type="molecule type" value="Genomic_DNA"/>
</dbReference>
<evidence type="ECO:0000313" key="1">
    <source>
        <dbReference type="EMBL" id="WPU65059.1"/>
    </source>
</evidence>
<evidence type="ECO:0000313" key="2">
    <source>
        <dbReference type="Proteomes" id="UP001324634"/>
    </source>
</evidence>
<dbReference type="Proteomes" id="UP001324634">
    <property type="component" value="Chromosome"/>
</dbReference>
<dbReference type="KEGG" id="psti:SOO65_20390"/>
<gene>
    <name evidence="1" type="ORF">SOO65_20390</name>
</gene>
<proteinExistence type="predicted"/>
<protein>
    <recommendedName>
        <fullName evidence="3">AraC family transcriptional regulator</fullName>
    </recommendedName>
</protein>
<dbReference type="RefSeq" id="WP_321395040.1">
    <property type="nucleotide sequence ID" value="NZ_CP139487.1"/>
</dbReference>
<sequence length="278" mass="32504">MMKTTQKLVKAADRYIEANGTKTFYLKAVELLQKADLVKEFQFEELVTASLKKSFNTVQNFSNFEFSDLPITIARGNHCFIDIYFWRRRPTVIHNHHFTGAFQCLQGKNLDLEFKFKEKKKLGKYHATGEVEIIKSHMIGPGHIQAIAPLDKFIHQNHHHADLTVNLCFRTSDVQKQHLSNYLFSGLRYEKNPKLLARVERLFRFTSLGEFNPKKLELDIDDALSFLISTEGLETQNKNFLRLRELLAKRVKKETGLNITKLFDLHETQLDKIQEEYE</sequence>
<keyword evidence="2" id="KW-1185">Reference proteome</keyword>